<dbReference type="EMBL" id="SKBN01000462">
    <property type="protein sequence ID" value="TGJ77569.1"/>
    <property type="molecule type" value="Genomic_DNA"/>
</dbReference>
<keyword evidence="2" id="KW-0723">Serine/threonine-protein kinase</keyword>
<keyword evidence="12" id="KW-1185">Reference proteome</keyword>
<proteinExistence type="predicted"/>
<evidence type="ECO:0000313" key="11">
    <source>
        <dbReference type="EMBL" id="TGJ77569.1"/>
    </source>
</evidence>
<organism evidence="11 12">
    <name type="scientific">Xylaria hypoxylon</name>
    <dbReference type="NCBI Taxonomy" id="37992"/>
    <lineage>
        <taxon>Eukaryota</taxon>
        <taxon>Fungi</taxon>
        <taxon>Dikarya</taxon>
        <taxon>Ascomycota</taxon>
        <taxon>Pezizomycotina</taxon>
        <taxon>Sordariomycetes</taxon>
        <taxon>Xylariomycetidae</taxon>
        <taxon>Xylariales</taxon>
        <taxon>Xylariaceae</taxon>
        <taxon>Xylaria</taxon>
    </lineage>
</organism>
<dbReference type="InterPro" id="IPR000719">
    <property type="entry name" value="Prot_kinase_dom"/>
</dbReference>
<accession>A0A4Z0Y116</accession>
<evidence type="ECO:0000256" key="2">
    <source>
        <dbReference type="ARBA" id="ARBA00022527"/>
    </source>
</evidence>
<evidence type="ECO:0000256" key="8">
    <source>
        <dbReference type="ARBA" id="ARBA00048679"/>
    </source>
</evidence>
<feature type="compositionally biased region" description="Low complexity" evidence="9">
    <location>
        <begin position="1522"/>
        <end position="1545"/>
    </location>
</feature>
<dbReference type="GO" id="GO:0004674">
    <property type="term" value="F:protein serine/threonine kinase activity"/>
    <property type="evidence" value="ECO:0007669"/>
    <property type="project" value="UniProtKB-KW"/>
</dbReference>
<feature type="region of interest" description="Disordered" evidence="9">
    <location>
        <begin position="769"/>
        <end position="800"/>
    </location>
</feature>
<dbReference type="STRING" id="37992.A0A4Z0Y116"/>
<comment type="caution">
    <text evidence="11">The sequence shown here is derived from an EMBL/GenBank/DDBJ whole genome shotgun (WGS) entry which is preliminary data.</text>
</comment>
<dbReference type="Proteomes" id="UP000297716">
    <property type="component" value="Unassembled WGS sequence"/>
</dbReference>
<dbReference type="PROSITE" id="PS50011">
    <property type="entry name" value="PROTEIN_KINASE_DOM"/>
    <property type="match status" value="1"/>
</dbReference>
<dbReference type="InterPro" id="IPR050660">
    <property type="entry name" value="NEK_Ser/Thr_kinase"/>
</dbReference>
<sequence length="1618" mass="182251">MATPTHDQTHRLCRQFKDWVHRNVEEGIEGNGEEAHYISYSKLKEYWTHNRIATILGPYDMDVDIWAIKSRFIQVISILTYITDDSHKWAKYLENFYKSDTDDHALPLHIPNPDTNSTSTAMLRRTPIPFCADSDYQVWLHFSDHQWKFLPLHFKPNEGIIDRVHSSRALNPRHIIPITIEKELSQRSGRGVRVLKVKPHEASGLPPEHIVLKEYNRIGYFAQFMKERDANITIRSIHNSAIDVSKYFLRYHGCFVQGDKCILLIEYANHGSLLEFFDRNWYLPHTKEEAQNLWSDLGHLIKGLALLHNGGKYNSVISQDIKPANIFVSETGSNRNRFSIRFGNSGTCSVTPIANNGDTTGHDNGETKIYSAPELCYIDSEVYMAEPVSWQADIWSFGCVLLDCGVWMIMGERGRIDFWGERIEEIHHLKQDSLIKAGYAGAFHDGEQVLSTIKKKTEEIFRLNNPVAQLVGHMMEFIQKEVLRTDIVERLTAQQLQGNFQEAINGLLTIHSPLNSSSSSMYQRPISPPIKTQTGLAFDTIVQMVRPTSRNSVTWFDQVKTTMGMDVIRPTSPETSPINYTQNNPPSNQPATDSGYASKSKSLGGNLSLRQLDALNDGSGFGSTSAGNSQYHNSNSQFSQHFGLYTAPTTYSNSANSTLLPARDRGFVDYVAEELFNTVKYCDKVTLERVSQVLPDLLRAFALKLGSSEQGRIHRDISFFVHKYRSGIHDSFDSLFPLEDNAKFNDNGQFALDRFLSEKDEQPDNISIFDTTLGEEYGDDQEDDNKDEKEEYDDGDDDDDDDMHKLEIGLYRNSVLSTPAYQWLIGNLLRESKLTRGDPDIMENIRANILQNLPSLHKVSRSTPIQKYRGIFELQWDPLSFIREQGYTGDLGVVLGKIITLTGSDRDAQAITTREYLSQTWPTTGEAILQLPRQNKALISEISKVELLDGTYMESRIDGSRFVITAVGTGDSIAEVGQQSAWLGAALRSSNFEDGVASCTPTVFSEPIMVSGYPILTRQERGLGLEMPLQMMGALVGSKRVETFEGNLFIKGFSTMLVPAKLTEDIIVWHYHFNAERKKISYFDHTLATVDSLTLVDLENTRHVVGWCLKSTHHAGAHDAQYDVIGSGLPPPHGDCLLDKATISGGNGVVGGVSFLLGVKDVPLHVTLDGYVPNISSMGENYVVFWDEKDKRGWLVNGTSALLHIVRAALRFYGTGPAAGQLLFDPDKMNNPDQYSPESAFSILTNNDNRQLKVFSDRCERFEEGNDHRESELEPKKKVEFYLFEDLVDDRCRMLDQVMIKYDRLAGRNGINLKLRVRKHLEGWDFVDLARGRKLFPRVATLQAVGYGWVDFIRTIGAISLFGREFGDIIKPEEPEIMCPKWITLPTGSYYLATSLFDARNITDRFGDQWSHPPKLIHGLTAYCPGRTLAHCHKRDEMSRIQRLLGASNRHKDPVNVFYPERYSQIVGSQSLDWASLGSRSALVFGHNVVWPYRWRDDSDVLDKHASSLTHSIDQEGDDIESNSANPSQQPASSISSGQPPGSINIEHDSPSPSSLLSAFQSVSRLTGRASRPIQIQQEGQHSNHSLDSMSLENGASTRRVRGRAAKDLIRDILARKG</sequence>
<evidence type="ECO:0000259" key="10">
    <source>
        <dbReference type="PROSITE" id="PS50011"/>
    </source>
</evidence>
<comment type="catalytic activity">
    <reaction evidence="7">
        <text>L-threonyl-[protein] + ATP = O-phospho-L-threonyl-[protein] + ADP + H(+)</text>
        <dbReference type="Rhea" id="RHEA:46608"/>
        <dbReference type="Rhea" id="RHEA-COMP:11060"/>
        <dbReference type="Rhea" id="RHEA-COMP:11605"/>
        <dbReference type="ChEBI" id="CHEBI:15378"/>
        <dbReference type="ChEBI" id="CHEBI:30013"/>
        <dbReference type="ChEBI" id="CHEBI:30616"/>
        <dbReference type="ChEBI" id="CHEBI:61977"/>
        <dbReference type="ChEBI" id="CHEBI:456216"/>
        <dbReference type="EC" id="2.7.11.1"/>
    </reaction>
</comment>
<dbReference type="SUPFAM" id="SSF56112">
    <property type="entry name" value="Protein kinase-like (PK-like)"/>
    <property type="match status" value="1"/>
</dbReference>
<feature type="compositionally biased region" description="Acidic residues" evidence="9">
    <location>
        <begin position="776"/>
        <end position="800"/>
    </location>
</feature>
<comment type="catalytic activity">
    <reaction evidence="8">
        <text>L-seryl-[protein] + ATP = O-phospho-L-seryl-[protein] + ADP + H(+)</text>
        <dbReference type="Rhea" id="RHEA:17989"/>
        <dbReference type="Rhea" id="RHEA-COMP:9863"/>
        <dbReference type="Rhea" id="RHEA-COMP:11604"/>
        <dbReference type="ChEBI" id="CHEBI:15378"/>
        <dbReference type="ChEBI" id="CHEBI:29999"/>
        <dbReference type="ChEBI" id="CHEBI:30616"/>
        <dbReference type="ChEBI" id="CHEBI:83421"/>
        <dbReference type="ChEBI" id="CHEBI:456216"/>
        <dbReference type="EC" id="2.7.11.1"/>
    </reaction>
</comment>
<keyword evidence="3" id="KW-0808">Transferase</keyword>
<dbReference type="Pfam" id="PF00069">
    <property type="entry name" value="Pkinase"/>
    <property type="match status" value="1"/>
</dbReference>
<gene>
    <name evidence="11" type="ORF">E0Z10_g10702</name>
</gene>
<dbReference type="Gene3D" id="1.10.510.10">
    <property type="entry name" value="Transferase(Phosphotransferase) domain 1"/>
    <property type="match status" value="1"/>
</dbReference>
<evidence type="ECO:0000256" key="3">
    <source>
        <dbReference type="ARBA" id="ARBA00022679"/>
    </source>
</evidence>
<evidence type="ECO:0000256" key="9">
    <source>
        <dbReference type="SAM" id="MobiDB-lite"/>
    </source>
</evidence>
<evidence type="ECO:0000256" key="5">
    <source>
        <dbReference type="ARBA" id="ARBA00022777"/>
    </source>
</evidence>
<keyword evidence="4" id="KW-0547">Nucleotide-binding</keyword>
<keyword evidence="6" id="KW-0067">ATP-binding</keyword>
<evidence type="ECO:0000256" key="7">
    <source>
        <dbReference type="ARBA" id="ARBA00047899"/>
    </source>
</evidence>
<feature type="region of interest" description="Disordered" evidence="9">
    <location>
        <begin position="1514"/>
        <end position="1555"/>
    </location>
</feature>
<dbReference type="InterPro" id="IPR011009">
    <property type="entry name" value="Kinase-like_dom_sf"/>
</dbReference>
<dbReference type="PANTHER" id="PTHR43671:SF98">
    <property type="entry name" value="SERINE_THREONINE-PROTEIN KINASE NEK11"/>
    <property type="match status" value="1"/>
</dbReference>
<protein>
    <recommendedName>
        <fullName evidence="1">non-specific serine/threonine protein kinase</fullName>
        <ecNumber evidence="1">2.7.11.1</ecNumber>
    </recommendedName>
</protein>
<feature type="region of interest" description="Disordered" evidence="9">
    <location>
        <begin position="566"/>
        <end position="600"/>
    </location>
</feature>
<feature type="domain" description="Protein kinase" evidence="10">
    <location>
        <begin position="180"/>
        <end position="504"/>
    </location>
</feature>
<feature type="region of interest" description="Disordered" evidence="9">
    <location>
        <begin position="1574"/>
        <end position="1605"/>
    </location>
</feature>
<name>A0A4Z0Y116_9PEZI</name>
<keyword evidence="5" id="KW-0418">Kinase</keyword>
<feature type="compositionally biased region" description="Polar residues" evidence="9">
    <location>
        <begin position="572"/>
        <end position="597"/>
    </location>
</feature>
<dbReference type="SMART" id="SM00220">
    <property type="entry name" value="S_TKc"/>
    <property type="match status" value="1"/>
</dbReference>
<evidence type="ECO:0000256" key="4">
    <source>
        <dbReference type="ARBA" id="ARBA00022741"/>
    </source>
</evidence>
<feature type="compositionally biased region" description="Polar residues" evidence="9">
    <location>
        <begin position="1574"/>
        <end position="1597"/>
    </location>
</feature>
<dbReference type="GO" id="GO:0005524">
    <property type="term" value="F:ATP binding"/>
    <property type="evidence" value="ECO:0007669"/>
    <property type="project" value="UniProtKB-KW"/>
</dbReference>
<evidence type="ECO:0000313" key="12">
    <source>
        <dbReference type="Proteomes" id="UP000297716"/>
    </source>
</evidence>
<reference evidence="11 12" key="1">
    <citation type="submission" date="2019-03" db="EMBL/GenBank/DDBJ databases">
        <title>Draft genome sequence of Xylaria hypoxylon DSM 108379, a ubiquitous saprotrophic-parasitic fungi on hardwood.</title>
        <authorList>
            <person name="Buettner E."/>
            <person name="Leonhardt S."/>
            <person name="Gebauer A.M."/>
            <person name="Liers C."/>
            <person name="Hofrichter M."/>
            <person name="Kellner H."/>
        </authorList>
    </citation>
    <scope>NUCLEOTIDE SEQUENCE [LARGE SCALE GENOMIC DNA]</scope>
    <source>
        <strain evidence="11 12">DSM 108379</strain>
    </source>
</reference>
<evidence type="ECO:0000256" key="6">
    <source>
        <dbReference type="ARBA" id="ARBA00022840"/>
    </source>
</evidence>
<dbReference type="EC" id="2.7.11.1" evidence="1"/>
<dbReference type="OrthoDB" id="1577640at2759"/>
<dbReference type="PANTHER" id="PTHR43671">
    <property type="entry name" value="SERINE/THREONINE-PROTEIN KINASE NEK"/>
    <property type="match status" value="1"/>
</dbReference>
<evidence type="ECO:0000256" key="1">
    <source>
        <dbReference type="ARBA" id="ARBA00012513"/>
    </source>
</evidence>